<gene>
    <name evidence="4" type="ORF">RN51_01088</name>
</gene>
<sequence length="221" mass="22606">MKSILKTACTAGIGLLIVGGTVLGGQVAMADDQPVTPDSSTTTTSTTGTEKVSSPVQVRGYLGRATQTAATGVTPGSEIKEGAIVQLVNDEQIDGVYKVILPVPANTTFASATEGGALVGSNVVWTFNVTHDGGTRIVQPMASFTVADGYWGPTITNSAKVVYTGGVFTDDVRFTYNYAHQFAQRPPVPVIDAGVGLASAGVIGVGALGALALRRRSTATD</sequence>
<dbReference type="RefSeq" id="WP_045263017.1">
    <property type="nucleotide sequence ID" value="NZ_JYIV01000020.1"/>
</dbReference>
<dbReference type="AlphaFoldDB" id="A0A0F0KWL2"/>
<dbReference type="PATRIC" id="fig|82380.10.peg.1091"/>
<reference evidence="4 5" key="1">
    <citation type="submission" date="2015-02" db="EMBL/GenBank/DDBJ databases">
        <title>Draft genome sequences of ten Microbacterium spp. with emphasis on heavy metal contaminated environments.</title>
        <authorList>
            <person name="Corretto E."/>
        </authorList>
    </citation>
    <scope>NUCLEOTIDE SEQUENCE [LARGE SCALE GENOMIC DNA]</scope>
    <source>
        <strain evidence="4 5">BEL163</strain>
    </source>
</reference>
<feature type="chain" id="PRO_5002444900" description="Gram-positive cocci surface proteins LPxTG domain-containing protein" evidence="3">
    <location>
        <begin position="31"/>
        <end position="221"/>
    </location>
</feature>
<dbReference type="EMBL" id="JYIV01000020">
    <property type="protein sequence ID" value="KJL24490.1"/>
    <property type="molecule type" value="Genomic_DNA"/>
</dbReference>
<keyword evidence="3" id="KW-0732">Signal</keyword>
<keyword evidence="2" id="KW-0812">Transmembrane</keyword>
<feature type="transmembrane region" description="Helical" evidence="2">
    <location>
        <begin position="193"/>
        <end position="213"/>
    </location>
</feature>
<feature type="signal peptide" evidence="3">
    <location>
        <begin position="1"/>
        <end position="30"/>
    </location>
</feature>
<evidence type="ECO:0000313" key="4">
    <source>
        <dbReference type="EMBL" id="KJL24490.1"/>
    </source>
</evidence>
<keyword evidence="2" id="KW-0472">Membrane</keyword>
<evidence type="ECO:0000256" key="1">
    <source>
        <dbReference type="SAM" id="MobiDB-lite"/>
    </source>
</evidence>
<organism evidence="4 5">
    <name type="scientific">Microbacterium oxydans</name>
    <dbReference type="NCBI Taxonomy" id="82380"/>
    <lineage>
        <taxon>Bacteria</taxon>
        <taxon>Bacillati</taxon>
        <taxon>Actinomycetota</taxon>
        <taxon>Actinomycetes</taxon>
        <taxon>Micrococcales</taxon>
        <taxon>Microbacteriaceae</taxon>
        <taxon>Microbacterium</taxon>
    </lineage>
</organism>
<comment type="caution">
    <text evidence="4">The sequence shown here is derived from an EMBL/GenBank/DDBJ whole genome shotgun (WGS) entry which is preliminary data.</text>
</comment>
<dbReference type="Proteomes" id="UP000033725">
    <property type="component" value="Unassembled WGS sequence"/>
</dbReference>
<evidence type="ECO:0000256" key="3">
    <source>
        <dbReference type="SAM" id="SignalP"/>
    </source>
</evidence>
<proteinExistence type="predicted"/>
<evidence type="ECO:0000313" key="5">
    <source>
        <dbReference type="Proteomes" id="UP000033725"/>
    </source>
</evidence>
<feature type="region of interest" description="Disordered" evidence="1">
    <location>
        <begin position="30"/>
        <end position="53"/>
    </location>
</feature>
<feature type="compositionally biased region" description="Low complexity" evidence="1">
    <location>
        <begin position="36"/>
        <end position="53"/>
    </location>
</feature>
<protein>
    <recommendedName>
        <fullName evidence="6">Gram-positive cocci surface proteins LPxTG domain-containing protein</fullName>
    </recommendedName>
</protein>
<evidence type="ECO:0000256" key="2">
    <source>
        <dbReference type="SAM" id="Phobius"/>
    </source>
</evidence>
<name>A0A0F0KWL2_9MICO</name>
<keyword evidence="2" id="KW-1133">Transmembrane helix</keyword>
<accession>A0A0F0KWL2</accession>
<dbReference type="OrthoDB" id="7156875at2"/>
<evidence type="ECO:0008006" key="6">
    <source>
        <dbReference type="Google" id="ProtNLM"/>
    </source>
</evidence>